<sequence length="285" mass="31340">MNPRLTRADFKLVMLLGLGKTAQVYLARAPDGREVALKLPRKEVRTNPRQARMFAQEVLLSLGLTHPNLVRGLAGKPYGEDAFLALEYFAEGSLQQRLAQGPLEVGEGLGYIQQVAQALIYLHNRGIVHQDVKPANVFISGTVAKLGDFGVAKTPNDTHPFERAGSPYYMAPELFKGEAATPAADAYSLGVLAYELFSGRRPFECESYDALITAHLTQPPPPLTGVDRPLAQAILGLLAKHPRDRLSLTEFVQVLKGESPSPTPKDEQPTTPRPSLLRRLFRRKP</sequence>
<dbReference type="Gene3D" id="3.30.200.20">
    <property type="entry name" value="Phosphorylase Kinase, domain 1"/>
    <property type="match status" value="1"/>
</dbReference>
<dbReference type="GO" id="GO:0004674">
    <property type="term" value="F:protein serine/threonine kinase activity"/>
    <property type="evidence" value="ECO:0007669"/>
    <property type="project" value="UniProtKB-KW"/>
</dbReference>
<dbReference type="eggNOG" id="COG0515">
    <property type="taxonomic scope" value="Bacteria"/>
</dbReference>
<dbReference type="CDD" id="cd14014">
    <property type="entry name" value="STKc_PknB_like"/>
    <property type="match status" value="1"/>
</dbReference>
<dbReference type="GO" id="GO:0005524">
    <property type="term" value="F:ATP binding"/>
    <property type="evidence" value="ECO:0007669"/>
    <property type="project" value="UniProtKB-UniRule"/>
</dbReference>
<dbReference type="InterPro" id="IPR030616">
    <property type="entry name" value="Aur-like"/>
</dbReference>
<evidence type="ECO:0000256" key="1">
    <source>
        <dbReference type="ARBA" id="ARBA00022527"/>
    </source>
</evidence>
<keyword evidence="5 6" id="KW-0067">ATP-binding</keyword>
<dbReference type="PROSITE" id="PS00108">
    <property type="entry name" value="PROTEIN_KINASE_ST"/>
    <property type="match status" value="1"/>
</dbReference>
<keyword evidence="3 6" id="KW-0547">Nucleotide-binding</keyword>
<dbReference type="STRING" id="869210.Marky_1611"/>
<dbReference type="Pfam" id="PF00069">
    <property type="entry name" value="Pkinase"/>
    <property type="match status" value="1"/>
</dbReference>
<keyword evidence="4 9" id="KW-0418">Kinase</keyword>
<dbReference type="PROSITE" id="PS50011">
    <property type="entry name" value="PROTEIN_KINASE_DOM"/>
    <property type="match status" value="1"/>
</dbReference>
<dbReference type="Gene3D" id="1.10.510.10">
    <property type="entry name" value="Transferase(Phosphotransferase) domain 1"/>
    <property type="match status" value="1"/>
</dbReference>
<accession>F2NK97</accession>
<dbReference type="AlphaFoldDB" id="F2NK97"/>
<dbReference type="HOGENOM" id="CLU_000288_63_44_0"/>
<evidence type="ECO:0000313" key="9">
    <source>
        <dbReference type="EMBL" id="AEB12346.1"/>
    </source>
</evidence>
<name>F2NK97_MARHT</name>
<protein>
    <submittedName>
        <fullName evidence="9">Serine/threonine protein kinase</fullName>
    </submittedName>
</protein>
<dbReference type="InterPro" id="IPR011009">
    <property type="entry name" value="Kinase-like_dom_sf"/>
</dbReference>
<reference evidence="9 10" key="1">
    <citation type="journal article" date="2012" name="Stand. Genomic Sci.">
        <title>Complete genome sequence of the aerobic, heterotroph Marinithermus hydrothermalis type strain (T1(T)) from a deep-sea hydrothermal vent chimney.</title>
        <authorList>
            <person name="Copeland A."/>
            <person name="Gu W."/>
            <person name="Yasawong M."/>
            <person name="Lapidus A."/>
            <person name="Lucas S."/>
            <person name="Deshpande S."/>
            <person name="Pagani I."/>
            <person name="Tapia R."/>
            <person name="Cheng J.F."/>
            <person name="Goodwin L.A."/>
            <person name="Pitluck S."/>
            <person name="Liolios K."/>
            <person name="Ivanova N."/>
            <person name="Mavromatis K."/>
            <person name="Mikhailova N."/>
            <person name="Pati A."/>
            <person name="Chen A."/>
            <person name="Palaniappan K."/>
            <person name="Land M."/>
            <person name="Pan C."/>
            <person name="Brambilla E.M."/>
            <person name="Rohde M."/>
            <person name="Tindall B.J."/>
            <person name="Sikorski J."/>
            <person name="Goker M."/>
            <person name="Detter J.C."/>
            <person name="Bristow J."/>
            <person name="Eisen J.A."/>
            <person name="Markowitz V."/>
            <person name="Hugenholtz P."/>
            <person name="Kyrpides N.C."/>
            <person name="Klenk H.P."/>
            <person name="Woyke T."/>
        </authorList>
    </citation>
    <scope>NUCLEOTIDE SEQUENCE [LARGE SCALE GENOMIC DNA]</scope>
    <source>
        <strain evidence="10">DSM 14884 / JCM 11576 / T1</strain>
    </source>
</reference>
<dbReference type="PANTHER" id="PTHR24350">
    <property type="entry name" value="SERINE/THREONINE-PROTEIN KINASE IAL-RELATED"/>
    <property type="match status" value="1"/>
</dbReference>
<organism evidence="9 10">
    <name type="scientific">Marinithermus hydrothermalis (strain DSM 14884 / JCM 11576 / T1)</name>
    <dbReference type="NCBI Taxonomy" id="869210"/>
    <lineage>
        <taxon>Bacteria</taxon>
        <taxon>Thermotogati</taxon>
        <taxon>Deinococcota</taxon>
        <taxon>Deinococci</taxon>
        <taxon>Thermales</taxon>
        <taxon>Thermaceae</taxon>
        <taxon>Marinithermus</taxon>
    </lineage>
</organism>
<evidence type="ECO:0000313" key="10">
    <source>
        <dbReference type="Proteomes" id="UP000007030"/>
    </source>
</evidence>
<gene>
    <name evidence="9" type="ordered locus">Marky_1611</name>
</gene>
<dbReference type="RefSeq" id="WP_013704393.1">
    <property type="nucleotide sequence ID" value="NC_015387.1"/>
</dbReference>
<dbReference type="InterPro" id="IPR017441">
    <property type="entry name" value="Protein_kinase_ATP_BS"/>
</dbReference>
<evidence type="ECO:0000256" key="2">
    <source>
        <dbReference type="ARBA" id="ARBA00022679"/>
    </source>
</evidence>
<feature type="region of interest" description="Disordered" evidence="7">
    <location>
        <begin position="256"/>
        <end position="285"/>
    </location>
</feature>
<dbReference type="InterPro" id="IPR000719">
    <property type="entry name" value="Prot_kinase_dom"/>
</dbReference>
<evidence type="ECO:0000256" key="3">
    <source>
        <dbReference type="ARBA" id="ARBA00022741"/>
    </source>
</evidence>
<proteinExistence type="predicted"/>
<keyword evidence="10" id="KW-1185">Reference proteome</keyword>
<dbReference type="InterPro" id="IPR008271">
    <property type="entry name" value="Ser/Thr_kinase_AS"/>
</dbReference>
<dbReference type="KEGG" id="mhd:Marky_1611"/>
<evidence type="ECO:0000256" key="6">
    <source>
        <dbReference type="PROSITE-ProRule" id="PRU10141"/>
    </source>
</evidence>
<dbReference type="PROSITE" id="PS00107">
    <property type="entry name" value="PROTEIN_KINASE_ATP"/>
    <property type="match status" value="1"/>
</dbReference>
<feature type="domain" description="Protein kinase" evidence="8">
    <location>
        <begin position="10"/>
        <end position="264"/>
    </location>
</feature>
<dbReference type="SMART" id="SM00220">
    <property type="entry name" value="S_TKc"/>
    <property type="match status" value="1"/>
</dbReference>
<evidence type="ECO:0000256" key="4">
    <source>
        <dbReference type="ARBA" id="ARBA00022777"/>
    </source>
</evidence>
<evidence type="ECO:0000256" key="7">
    <source>
        <dbReference type="SAM" id="MobiDB-lite"/>
    </source>
</evidence>
<feature type="binding site" evidence="6">
    <location>
        <position position="42"/>
    </location>
    <ligand>
        <name>ATP</name>
        <dbReference type="ChEBI" id="CHEBI:30616"/>
    </ligand>
</feature>
<keyword evidence="2" id="KW-0808">Transferase</keyword>
<keyword evidence="1 9" id="KW-0723">Serine/threonine-protein kinase</keyword>
<dbReference type="SUPFAM" id="SSF56112">
    <property type="entry name" value="Protein kinase-like (PK-like)"/>
    <property type="match status" value="1"/>
</dbReference>
<dbReference type="EMBL" id="CP002630">
    <property type="protein sequence ID" value="AEB12346.1"/>
    <property type="molecule type" value="Genomic_DNA"/>
</dbReference>
<evidence type="ECO:0000256" key="5">
    <source>
        <dbReference type="ARBA" id="ARBA00022840"/>
    </source>
</evidence>
<evidence type="ECO:0000259" key="8">
    <source>
        <dbReference type="PROSITE" id="PS50011"/>
    </source>
</evidence>
<dbReference type="Proteomes" id="UP000007030">
    <property type="component" value="Chromosome"/>
</dbReference>